<dbReference type="AlphaFoldDB" id="A0A7W3LTL2"/>
<evidence type="ECO:0000313" key="2">
    <source>
        <dbReference type="EMBL" id="MBA8954068.1"/>
    </source>
</evidence>
<keyword evidence="3" id="KW-1185">Reference proteome</keyword>
<feature type="region of interest" description="Disordered" evidence="1">
    <location>
        <begin position="1"/>
        <end position="44"/>
    </location>
</feature>
<gene>
    <name evidence="2" type="ORF">HNR61_005722</name>
</gene>
<proteinExistence type="predicted"/>
<evidence type="ECO:0000256" key="1">
    <source>
        <dbReference type="SAM" id="MobiDB-lite"/>
    </source>
</evidence>
<organism evidence="2 3">
    <name type="scientific">Actinomadura namibiensis</name>
    <dbReference type="NCBI Taxonomy" id="182080"/>
    <lineage>
        <taxon>Bacteria</taxon>
        <taxon>Bacillati</taxon>
        <taxon>Actinomycetota</taxon>
        <taxon>Actinomycetes</taxon>
        <taxon>Streptosporangiales</taxon>
        <taxon>Thermomonosporaceae</taxon>
        <taxon>Actinomadura</taxon>
    </lineage>
</organism>
<dbReference type="EMBL" id="JACJIA010000008">
    <property type="protein sequence ID" value="MBA8954068.1"/>
    <property type="molecule type" value="Genomic_DNA"/>
</dbReference>
<name>A0A7W3LTL2_ACTNM</name>
<dbReference type="Proteomes" id="UP000572680">
    <property type="component" value="Unassembled WGS sequence"/>
</dbReference>
<sequence length="44" mass="4744">MPQPSIDSVDVHSPLPKGTAEPTPFGPRSDPHRSHVARRTLNAS</sequence>
<comment type="caution">
    <text evidence="2">The sequence shown here is derived from an EMBL/GenBank/DDBJ whole genome shotgun (WGS) entry which is preliminary data.</text>
</comment>
<evidence type="ECO:0000313" key="3">
    <source>
        <dbReference type="Proteomes" id="UP000572680"/>
    </source>
</evidence>
<accession>A0A7W3LTL2</accession>
<protein>
    <submittedName>
        <fullName evidence="2">Uncharacterized protein</fullName>
    </submittedName>
</protein>
<reference evidence="2 3" key="1">
    <citation type="submission" date="2020-08" db="EMBL/GenBank/DDBJ databases">
        <title>Genomic Encyclopedia of Type Strains, Phase IV (KMG-IV): sequencing the most valuable type-strain genomes for metagenomic binning, comparative biology and taxonomic classification.</title>
        <authorList>
            <person name="Goeker M."/>
        </authorList>
    </citation>
    <scope>NUCLEOTIDE SEQUENCE [LARGE SCALE GENOMIC DNA]</scope>
    <source>
        <strain evidence="2 3">DSM 44197</strain>
    </source>
</reference>